<protein>
    <submittedName>
        <fullName evidence="3">Glycosyltransferase family 2 protein</fullName>
    </submittedName>
</protein>
<dbReference type="InterPro" id="IPR029044">
    <property type="entry name" value="Nucleotide-diphossugar_trans"/>
</dbReference>
<gene>
    <name evidence="3" type="ORF">ACFOEX_13395</name>
</gene>
<sequence>MWRDSILQKNSAKIRVLPRIIRHVLSLGLATRLDATTHEQHAIRTELADALERLHKLERRHDEEICALSERAQRLEDRFRELELKCHTERILTLESQHILERDRLDWALGLLEGLAEELQKYQFARQDPTYWDAYAKASPLVSVCIATSDRSALLVERALRSVLAQSYRNLQIIIVGDHCTDDTEQRLAEIRDSRITFVNLPERGPYPPPGIDRWRVAGTNAMNRALELCEGDFVTHLDDDDAMTGNRIETLLTNALEHRADFLWHRFRYQRPDGEWITLGNGEFVVGQVTTGSVFYHRYFTRFPWDVNAYRMSEPGDWNRFRKIKLLRPQLYFVNEPLLLHFRERNQPPFLQQTNERFLDD</sequence>
<evidence type="ECO:0000256" key="1">
    <source>
        <dbReference type="SAM" id="Coils"/>
    </source>
</evidence>
<reference evidence="4" key="1">
    <citation type="journal article" date="2019" name="Int. J. Syst. Evol. Microbiol.">
        <title>The Global Catalogue of Microorganisms (GCM) 10K type strain sequencing project: providing services to taxonomists for standard genome sequencing and annotation.</title>
        <authorList>
            <consortium name="The Broad Institute Genomics Platform"/>
            <consortium name="The Broad Institute Genome Sequencing Center for Infectious Disease"/>
            <person name="Wu L."/>
            <person name="Ma J."/>
        </authorList>
    </citation>
    <scope>NUCLEOTIDE SEQUENCE [LARGE SCALE GENOMIC DNA]</scope>
    <source>
        <strain evidence="4">CCM 7941</strain>
    </source>
</reference>
<name>A0ABV7LJG4_9HYPH</name>
<comment type="caution">
    <text evidence="3">The sequence shown here is derived from an EMBL/GenBank/DDBJ whole genome shotgun (WGS) entry which is preliminary data.</text>
</comment>
<evidence type="ECO:0000259" key="2">
    <source>
        <dbReference type="Pfam" id="PF00535"/>
    </source>
</evidence>
<keyword evidence="1" id="KW-0175">Coiled coil</keyword>
<evidence type="ECO:0000313" key="3">
    <source>
        <dbReference type="EMBL" id="MFC3267333.1"/>
    </source>
</evidence>
<dbReference type="CDD" id="cd00761">
    <property type="entry name" value="Glyco_tranf_GTA_type"/>
    <property type="match status" value="1"/>
</dbReference>
<feature type="domain" description="Glycosyltransferase 2-like" evidence="2">
    <location>
        <begin position="143"/>
        <end position="205"/>
    </location>
</feature>
<proteinExistence type="predicted"/>
<evidence type="ECO:0000313" key="4">
    <source>
        <dbReference type="Proteomes" id="UP001595536"/>
    </source>
</evidence>
<dbReference type="SUPFAM" id="SSF53448">
    <property type="entry name" value="Nucleotide-diphospho-sugar transferases"/>
    <property type="match status" value="1"/>
</dbReference>
<accession>A0ABV7LJG4</accession>
<dbReference type="PANTHER" id="PTHR22916:SF3">
    <property type="entry name" value="UDP-GLCNAC:BETAGAL BETA-1,3-N-ACETYLGLUCOSAMINYLTRANSFERASE-LIKE PROTEIN 1"/>
    <property type="match status" value="1"/>
</dbReference>
<dbReference type="RefSeq" id="WP_376829214.1">
    <property type="nucleotide sequence ID" value="NZ_JBHLWR010000006.1"/>
</dbReference>
<keyword evidence="4" id="KW-1185">Reference proteome</keyword>
<feature type="coiled-coil region" evidence="1">
    <location>
        <begin position="40"/>
        <end position="67"/>
    </location>
</feature>
<dbReference type="PANTHER" id="PTHR22916">
    <property type="entry name" value="GLYCOSYLTRANSFERASE"/>
    <property type="match status" value="1"/>
</dbReference>
<feature type="domain" description="Glycosyltransferase 2-like" evidence="2">
    <location>
        <begin position="219"/>
        <end position="281"/>
    </location>
</feature>
<dbReference type="Gene3D" id="3.90.550.10">
    <property type="entry name" value="Spore Coat Polysaccharide Biosynthesis Protein SpsA, Chain A"/>
    <property type="match status" value="1"/>
</dbReference>
<dbReference type="EMBL" id="JBHRUV010000108">
    <property type="protein sequence ID" value="MFC3267333.1"/>
    <property type="molecule type" value="Genomic_DNA"/>
</dbReference>
<dbReference type="InterPro" id="IPR001173">
    <property type="entry name" value="Glyco_trans_2-like"/>
</dbReference>
<dbReference type="Proteomes" id="UP001595536">
    <property type="component" value="Unassembled WGS sequence"/>
</dbReference>
<organism evidence="3 4">
    <name type="scientific">Camelimonas abortus</name>
    <dbReference type="NCBI Taxonomy" id="1017184"/>
    <lineage>
        <taxon>Bacteria</taxon>
        <taxon>Pseudomonadati</taxon>
        <taxon>Pseudomonadota</taxon>
        <taxon>Alphaproteobacteria</taxon>
        <taxon>Hyphomicrobiales</taxon>
        <taxon>Chelatococcaceae</taxon>
        <taxon>Camelimonas</taxon>
    </lineage>
</organism>
<dbReference type="Pfam" id="PF00535">
    <property type="entry name" value="Glycos_transf_2"/>
    <property type="match status" value="2"/>
</dbReference>